<evidence type="ECO:0000313" key="3">
    <source>
        <dbReference type="EMBL" id="ACG79876.1"/>
    </source>
</evidence>
<dbReference type="HOGENOM" id="CLU_083053_5_0_5"/>
<dbReference type="EMBL" id="CP000747">
    <property type="protein sequence ID" value="ACG79876.1"/>
    <property type="molecule type" value="Genomic_DNA"/>
</dbReference>
<accession>B4RC83</accession>
<dbReference type="InterPro" id="IPR019401">
    <property type="entry name" value="Znf_CHCC"/>
</dbReference>
<feature type="region of interest" description="Disordered" evidence="1">
    <location>
        <begin position="82"/>
        <end position="101"/>
    </location>
</feature>
<dbReference type="eggNOG" id="COG4391">
    <property type="taxonomic scope" value="Bacteria"/>
</dbReference>
<protein>
    <recommendedName>
        <fullName evidence="2">Zinc finger CHCC-type domain-containing protein</fullName>
    </recommendedName>
</protein>
<evidence type="ECO:0000259" key="2">
    <source>
        <dbReference type="Pfam" id="PF10276"/>
    </source>
</evidence>
<organism evidence="3 4">
    <name type="scientific">Phenylobacterium zucineum (strain HLK1)</name>
    <dbReference type="NCBI Taxonomy" id="450851"/>
    <lineage>
        <taxon>Bacteria</taxon>
        <taxon>Pseudomonadati</taxon>
        <taxon>Pseudomonadota</taxon>
        <taxon>Alphaproteobacteria</taxon>
        <taxon>Caulobacterales</taxon>
        <taxon>Caulobacteraceae</taxon>
        <taxon>Phenylobacterium</taxon>
    </lineage>
</organism>
<gene>
    <name evidence="3" type="ordered locus">PHZ_c3467</name>
</gene>
<dbReference type="KEGG" id="pzu:PHZ_c3467"/>
<dbReference type="AlphaFoldDB" id="B4RC83"/>
<dbReference type="Gene3D" id="2.60.260.40">
    <property type="entry name" value="q5lls5 like domains"/>
    <property type="match status" value="1"/>
</dbReference>
<feature type="domain" description="Zinc finger CHCC-type" evidence="2">
    <location>
        <begin position="42"/>
        <end position="76"/>
    </location>
</feature>
<feature type="region of interest" description="Disordered" evidence="1">
    <location>
        <begin position="1"/>
        <end position="33"/>
    </location>
</feature>
<dbReference type="OrthoDB" id="7391570at2"/>
<name>B4RC83_PHEZH</name>
<evidence type="ECO:0000256" key="1">
    <source>
        <dbReference type="SAM" id="MobiDB-lite"/>
    </source>
</evidence>
<sequence>MARKLVSAKSAKAQKRPEPAPAKPAVTPDLPPPEVVTVRSGRIACDGVGGALGHPRVWLEMGEATFVECPYCDRRFVLAEGSEGAEDERLAPGVYEGPHGH</sequence>
<reference evidence="3 4" key="1">
    <citation type="journal article" date="2008" name="BMC Genomics">
        <title>Complete genome of Phenylobacterium zucineum - a novel facultative intracellular bacterium isolated from human erythroleukemia cell line K562.</title>
        <authorList>
            <person name="Luo Y."/>
            <person name="Xu X."/>
            <person name="Ding Z."/>
            <person name="Liu Z."/>
            <person name="Zhang B."/>
            <person name="Yan Z."/>
            <person name="Sun J."/>
            <person name="Hu S."/>
            <person name="Hu X."/>
        </authorList>
    </citation>
    <scope>NUCLEOTIDE SEQUENCE [LARGE SCALE GENOMIC DNA]</scope>
    <source>
        <strain evidence="3 4">HLK1</strain>
    </source>
</reference>
<dbReference type="Pfam" id="PF10276">
    <property type="entry name" value="zf-CHCC"/>
    <property type="match status" value="1"/>
</dbReference>
<keyword evidence="4" id="KW-1185">Reference proteome</keyword>
<dbReference type="STRING" id="450851.PHZ_c3467"/>
<dbReference type="RefSeq" id="WP_012524014.1">
    <property type="nucleotide sequence ID" value="NC_011144.1"/>
</dbReference>
<dbReference type="Proteomes" id="UP000001868">
    <property type="component" value="Chromosome"/>
</dbReference>
<proteinExistence type="predicted"/>
<evidence type="ECO:0000313" key="4">
    <source>
        <dbReference type="Proteomes" id="UP000001868"/>
    </source>
</evidence>